<feature type="region of interest" description="Disordered" evidence="1">
    <location>
        <begin position="120"/>
        <end position="213"/>
    </location>
</feature>
<organism evidence="2 3">
    <name type="scientific">Blyttiomyces helicus</name>
    <dbReference type="NCBI Taxonomy" id="388810"/>
    <lineage>
        <taxon>Eukaryota</taxon>
        <taxon>Fungi</taxon>
        <taxon>Fungi incertae sedis</taxon>
        <taxon>Chytridiomycota</taxon>
        <taxon>Chytridiomycota incertae sedis</taxon>
        <taxon>Chytridiomycetes</taxon>
        <taxon>Chytridiomycetes incertae sedis</taxon>
        <taxon>Blyttiomyces</taxon>
    </lineage>
</organism>
<keyword evidence="3" id="KW-1185">Reference proteome</keyword>
<feature type="compositionally biased region" description="Basic and acidic residues" evidence="1">
    <location>
        <begin position="166"/>
        <end position="177"/>
    </location>
</feature>
<dbReference type="Proteomes" id="UP000269721">
    <property type="component" value="Unassembled WGS sequence"/>
</dbReference>
<sequence>MQLRRRLMADYMVTVHFPQYQGRSEIDKVGKEGTGEDGYIIKQDAYDSGRARRTQSGWLVALAPTLPGSGEGRHAVERACEASSDGEAAGDVELSSPGSMSQEAGPLWFSHVSVATLRQSSKLLREPNHTDVGERKGGGSEPGRAGTPQLSSQSRAQVGGRPRTGHGVDLHQEENALERVGMSKPGLVGHPTLTLWRGTEPLTPDSNIEAESE</sequence>
<dbReference type="AlphaFoldDB" id="A0A4V1IPF9"/>
<gene>
    <name evidence="2" type="ORF">BDK51DRAFT_41091</name>
</gene>
<accession>A0A4V1IPF9</accession>
<evidence type="ECO:0000313" key="3">
    <source>
        <dbReference type="Proteomes" id="UP000269721"/>
    </source>
</evidence>
<protein>
    <submittedName>
        <fullName evidence="2">Uncharacterized protein</fullName>
    </submittedName>
</protein>
<dbReference type="EMBL" id="ML001917">
    <property type="protein sequence ID" value="RKO82917.1"/>
    <property type="molecule type" value="Genomic_DNA"/>
</dbReference>
<feature type="compositionally biased region" description="Basic and acidic residues" evidence="1">
    <location>
        <begin position="123"/>
        <end position="138"/>
    </location>
</feature>
<reference evidence="3" key="1">
    <citation type="journal article" date="2018" name="Nat. Microbiol.">
        <title>Leveraging single-cell genomics to expand the fungal tree of life.</title>
        <authorList>
            <person name="Ahrendt S.R."/>
            <person name="Quandt C.A."/>
            <person name="Ciobanu D."/>
            <person name="Clum A."/>
            <person name="Salamov A."/>
            <person name="Andreopoulos B."/>
            <person name="Cheng J.F."/>
            <person name="Woyke T."/>
            <person name="Pelin A."/>
            <person name="Henrissat B."/>
            <person name="Reynolds N.K."/>
            <person name="Benny G.L."/>
            <person name="Smith M.E."/>
            <person name="James T.Y."/>
            <person name="Grigoriev I.V."/>
        </authorList>
    </citation>
    <scope>NUCLEOTIDE SEQUENCE [LARGE SCALE GENOMIC DNA]</scope>
</reference>
<evidence type="ECO:0000256" key="1">
    <source>
        <dbReference type="SAM" id="MobiDB-lite"/>
    </source>
</evidence>
<name>A0A4V1IPF9_9FUNG</name>
<proteinExistence type="predicted"/>
<feature type="region of interest" description="Disordered" evidence="1">
    <location>
        <begin position="78"/>
        <end position="102"/>
    </location>
</feature>
<evidence type="ECO:0000313" key="2">
    <source>
        <dbReference type="EMBL" id="RKO82917.1"/>
    </source>
</evidence>